<dbReference type="Gene3D" id="3.30.1950.10">
    <property type="entry name" value="wza like domain"/>
    <property type="match status" value="1"/>
</dbReference>
<dbReference type="RefSeq" id="WP_138722976.1">
    <property type="nucleotide sequence ID" value="NZ_SSHJ02000006.1"/>
</dbReference>
<evidence type="ECO:0000259" key="6">
    <source>
        <dbReference type="Pfam" id="PF10531"/>
    </source>
</evidence>
<feature type="compositionally biased region" description="Basic and acidic residues" evidence="2">
    <location>
        <begin position="89"/>
        <end position="99"/>
    </location>
</feature>
<evidence type="ECO:0000256" key="1">
    <source>
        <dbReference type="ARBA" id="ARBA00022729"/>
    </source>
</evidence>
<evidence type="ECO:0000256" key="4">
    <source>
        <dbReference type="SAM" id="SignalP"/>
    </source>
</evidence>
<evidence type="ECO:0000256" key="2">
    <source>
        <dbReference type="SAM" id="MobiDB-lite"/>
    </source>
</evidence>
<feature type="domain" description="Soluble ligand binding" evidence="6">
    <location>
        <begin position="395"/>
        <end position="433"/>
    </location>
</feature>
<protein>
    <submittedName>
        <fullName evidence="7">SLBB domain-containing protein</fullName>
    </submittedName>
</protein>
<feature type="chain" id="PRO_5045931616" evidence="4">
    <location>
        <begin position="20"/>
        <end position="819"/>
    </location>
</feature>
<organism evidence="7 8">
    <name type="scientific">Pedobacter ureilyticus</name>
    <dbReference type="NCBI Taxonomy" id="1393051"/>
    <lineage>
        <taxon>Bacteria</taxon>
        <taxon>Pseudomonadati</taxon>
        <taxon>Bacteroidota</taxon>
        <taxon>Sphingobacteriia</taxon>
        <taxon>Sphingobacteriales</taxon>
        <taxon>Sphingobacteriaceae</taxon>
        <taxon>Pedobacter</taxon>
    </lineage>
</organism>
<accession>A0ABW9J7D3</accession>
<dbReference type="PANTHER" id="PTHR33619:SF3">
    <property type="entry name" value="POLYSACCHARIDE EXPORT PROTEIN GFCE-RELATED"/>
    <property type="match status" value="1"/>
</dbReference>
<name>A0ABW9J7D3_9SPHI</name>
<feature type="domain" description="Soluble ligand binding" evidence="6">
    <location>
        <begin position="312"/>
        <end position="352"/>
    </location>
</feature>
<sequence>MKKILLSLFFVVIALVTFAQVASNIKVDDLSDAQILQMVKQAESMGYTTEAQMEQMAISRGVKQDEIGKFKARVEKLKKQGAGVQTTDKSTKGAGREYSETTEGGSLSNEKKEDELEVKSKIFGANLFKGGNITFEPNLRIATPKSYIVGPDDKLIIDLTGDNERTYDLQVSPEGVINLEYVGRIAVGGLTIEQATSKIKSAMAKTYPALRSGRTSVAINLGNIRSIQVTVTGQAVKAGTYTLPSLANVYRALYVAGGPSQNGSFRNIQVIRNNKIVATIDVYDFLMKGIQTGNIRLQDQDVINIPAYDKRVEISGEVKDAAIFEVKSNETLQDVINFAKGFTAEAYTEKIKTFQNTNKERKIVDISSADFATFKPTNGDKFVVEAILERFENRVEILGAVFRPGVYALDKGLTLSGLIKKADGITEDAFLNRGYINRLNPDKTQFFVSFDVAKILSGEEKDILLTREDKVTINSIFDLREEYTITIQGEVRAPGTFDYAEDIKLDDVIQMAGGLKEGASPNRIEVSRRIKNADPNSTSSKTAEVFVVNVDENLRVVGDKFEIKPFDIISVRSSESYSVQKQVKIEGEVLYPGMYTITSKDYRISDLIKRAGGLTAFAYAEGASLKRPGAEKVNPADKNAINNKEEEEKKFLNLERVQEKNIALADTGKKVDEKLVQSDLVGINLERILQKPLSRQDLILEEGDIVRVPKQLQTVKVTGEVLNPNSIVYIPGKSFKQYVNGAGGFTSSALKNRAYIKYANGSAEAAKKFLFFNNYPKVKPGAEIMVPVKAEREKITAQGWVGIGTGLASLAVLIVSLFR</sequence>
<keyword evidence="1 4" id="KW-0732">Signal</keyword>
<dbReference type="EMBL" id="SSHJ02000006">
    <property type="protein sequence ID" value="MFN0255860.1"/>
    <property type="molecule type" value="Genomic_DNA"/>
</dbReference>
<dbReference type="InterPro" id="IPR003715">
    <property type="entry name" value="Poly_export_N"/>
</dbReference>
<dbReference type="PANTHER" id="PTHR33619">
    <property type="entry name" value="POLYSACCHARIDE EXPORT PROTEIN GFCE-RELATED"/>
    <property type="match status" value="1"/>
</dbReference>
<keyword evidence="3" id="KW-1133">Transmembrane helix</keyword>
<dbReference type="InterPro" id="IPR019554">
    <property type="entry name" value="Soluble_ligand-bd"/>
</dbReference>
<keyword evidence="3" id="KW-0472">Membrane</keyword>
<dbReference type="InterPro" id="IPR049712">
    <property type="entry name" value="Poly_export"/>
</dbReference>
<gene>
    <name evidence="7" type="ORF">E6A44_009780</name>
</gene>
<evidence type="ECO:0000313" key="8">
    <source>
        <dbReference type="Proteomes" id="UP001517247"/>
    </source>
</evidence>
<feature type="domain" description="Soluble ligand binding" evidence="6">
    <location>
        <begin position="583"/>
        <end position="628"/>
    </location>
</feature>
<reference evidence="7 8" key="1">
    <citation type="submission" date="2024-12" db="EMBL/GenBank/DDBJ databases">
        <authorList>
            <person name="Hu S."/>
        </authorList>
    </citation>
    <scope>NUCLEOTIDE SEQUENCE [LARGE SCALE GENOMIC DNA]</scope>
    <source>
        <strain evidence="7 8">THG-T11</strain>
    </source>
</reference>
<dbReference type="Proteomes" id="UP001517247">
    <property type="component" value="Unassembled WGS sequence"/>
</dbReference>
<comment type="caution">
    <text evidence="7">The sequence shown here is derived from an EMBL/GenBank/DDBJ whole genome shotgun (WGS) entry which is preliminary data.</text>
</comment>
<proteinExistence type="predicted"/>
<keyword evidence="3" id="KW-0812">Transmembrane</keyword>
<feature type="transmembrane region" description="Helical" evidence="3">
    <location>
        <begin position="799"/>
        <end position="818"/>
    </location>
</feature>
<feature type="domain" description="Soluble ligand binding" evidence="6">
    <location>
        <begin position="229"/>
        <end position="272"/>
    </location>
</feature>
<evidence type="ECO:0000259" key="5">
    <source>
        <dbReference type="Pfam" id="PF02563"/>
    </source>
</evidence>
<evidence type="ECO:0000256" key="3">
    <source>
        <dbReference type="SAM" id="Phobius"/>
    </source>
</evidence>
<feature type="signal peptide" evidence="4">
    <location>
        <begin position="1"/>
        <end position="19"/>
    </location>
</feature>
<dbReference type="Gene3D" id="3.10.560.10">
    <property type="entry name" value="Outer membrane lipoprotein wza domain like"/>
    <property type="match status" value="6"/>
</dbReference>
<evidence type="ECO:0000313" key="7">
    <source>
        <dbReference type="EMBL" id="MFN0255860.1"/>
    </source>
</evidence>
<dbReference type="Pfam" id="PF02563">
    <property type="entry name" value="Poly_export"/>
    <property type="match status" value="1"/>
</dbReference>
<feature type="region of interest" description="Disordered" evidence="2">
    <location>
        <begin position="81"/>
        <end position="112"/>
    </location>
</feature>
<feature type="domain" description="Soluble ligand binding" evidence="6">
    <location>
        <begin position="485"/>
        <end position="531"/>
    </location>
</feature>
<keyword evidence="8" id="KW-1185">Reference proteome</keyword>
<feature type="domain" description="Soluble ligand binding" evidence="6">
    <location>
        <begin position="715"/>
        <end position="750"/>
    </location>
</feature>
<feature type="domain" description="Polysaccharide export protein N-terminal" evidence="5">
    <location>
        <begin position="143"/>
        <end position="207"/>
    </location>
</feature>
<dbReference type="Pfam" id="PF10531">
    <property type="entry name" value="SLBB"/>
    <property type="match status" value="6"/>
</dbReference>